<dbReference type="InterPro" id="IPR029058">
    <property type="entry name" value="AB_hydrolase_fold"/>
</dbReference>
<evidence type="ECO:0000259" key="1">
    <source>
        <dbReference type="Pfam" id="PF08386"/>
    </source>
</evidence>
<dbReference type="Pfam" id="PF08386">
    <property type="entry name" value="Abhydrolase_4"/>
    <property type="match status" value="1"/>
</dbReference>
<evidence type="ECO:0000313" key="2">
    <source>
        <dbReference type="EMBL" id="PRY22233.1"/>
    </source>
</evidence>
<gene>
    <name evidence="2" type="ORF">CLV78_107157</name>
</gene>
<keyword evidence="3" id="KW-1185">Reference proteome</keyword>
<evidence type="ECO:0000313" key="3">
    <source>
        <dbReference type="Proteomes" id="UP000239480"/>
    </source>
</evidence>
<feature type="domain" description="Peptidase S33 tripeptidyl aminopeptidase-like C-terminal" evidence="1">
    <location>
        <begin position="74"/>
        <end position="130"/>
    </location>
</feature>
<dbReference type="Proteomes" id="UP000239480">
    <property type="component" value="Unassembled WGS sequence"/>
</dbReference>
<organism evidence="2 3">
    <name type="scientific">Aliiruegeria haliotis</name>
    <dbReference type="NCBI Taxonomy" id="1280846"/>
    <lineage>
        <taxon>Bacteria</taxon>
        <taxon>Pseudomonadati</taxon>
        <taxon>Pseudomonadota</taxon>
        <taxon>Alphaproteobacteria</taxon>
        <taxon>Rhodobacterales</taxon>
        <taxon>Roseobacteraceae</taxon>
        <taxon>Aliiruegeria</taxon>
    </lineage>
</organism>
<accession>A0A2T0RM91</accession>
<dbReference type="OrthoDB" id="613638at2"/>
<sequence>MKLTTTGFSDHVDLWVYACQEEVPFNSMEGFPVLRDTYTFPIVTDVAVSGAVGQFGICDLFEPVPRDGFQEVFSSDVPTLAIGGDWDMPTSWEWGAEAIREFINAQAVVIPETGHGSILYADCVADIGVAFTNAPGRKFDDSSARSWKVKFYVAPSVNAEADHPAETADETVDEATVIVSGTVVHLSFDCNEAGSSAEKLICSDAGLAELDRRLAERFTAAVAVAGGGGCGCGRGRRHTSRLSARLDLRPR</sequence>
<protein>
    <submittedName>
        <fullName evidence="2">TAP-like protein</fullName>
    </submittedName>
</protein>
<dbReference type="EMBL" id="PVTD01000007">
    <property type="protein sequence ID" value="PRY22233.1"/>
    <property type="molecule type" value="Genomic_DNA"/>
</dbReference>
<name>A0A2T0RM91_9RHOB</name>
<dbReference type="SUPFAM" id="SSF53474">
    <property type="entry name" value="alpha/beta-Hydrolases"/>
    <property type="match status" value="1"/>
</dbReference>
<proteinExistence type="predicted"/>
<dbReference type="AlphaFoldDB" id="A0A2T0RM91"/>
<comment type="caution">
    <text evidence="2">The sequence shown here is derived from an EMBL/GenBank/DDBJ whole genome shotgun (WGS) entry which is preliminary data.</text>
</comment>
<dbReference type="RefSeq" id="WP_106206056.1">
    <property type="nucleotide sequence ID" value="NZ_PVTD01000007.1"/>
</dbReference>
<dbReference type="InterPro" id="IPR013595">
    <property type="entry name" value="Pept_S33_TAP-like_C"/>
</dbReference>
<reference evidence="2 3" key="1">
    <citation type="submission" date="2018-03" db="EMBL/GenBank/DDBJ databases">
        <title>Genomic Encyclopedia of Archaeal and Bacterial Type Strains, Phase II (KMG-II): from individual species to whole genera.</title>
        <authorList>
            <person name="Goeker M."/>
        </authorList>
    </citation>
    <scope>NUCLEOTIDE SEQUENCE [LARGE SCALE GENOMIC DNA]</scope>
    <source>
        <strain evidence="2 3">DSM 29328</strain>
    </source>
</reference>